<feature type="non-terminal residue" evidence="1">
    <location>
        <position position="101"/>
    </location>
</feature>
<dbReference type="EMBL" id="MPUJ01000019">
    <property type="protein sequence ID" value="ONK01992.1"/>
    <property type="molecule type" value="Genomic_DNA"/>
</dbReference>
<protein>
    <submittedName>
        <fullName evidence="1">Uncharacterized protein</fullName>
    </submittedName>
</protein>
<dbReference type="AlphaFoldDB" id="A0A1V2QZA5"/>
<evidence type="ECO:0000313" key="1">
    <source>
        <dbReference type="EMBL" id="ONK01992.1"/>
    </source>
</evidence>
<dbReference type="Proteomes" id="UP000189286">
    <property type="component" value="Unassembled WGS sequence"/>
</dbReference>
<sequence>MKTLFLKRTGGGLNNQKMIFLALLIEAIEKNSPIALPYFINFIANKSKNNLRDRFYFSYTYKFFHRDIDLFTVFDKISINTFFEKYNIKINNYITSRYTGK</sequence>
<gene>
    <name evidence="1" type="ORF">BSK71_19370</name>
</gene>
<organism evidence="1 2">
    <name type="scientific">Pectobacterium actinidiae</name>
    <dbReference type="NCBI Taxonomy" id="1507808"/>
    <lineage>
        <taxon>Bacteria</taxon>
        <taxon>Pseudomonadati</taxon>
        <taxon>Pseudomonadota</taxon>
        <taxon>Gammaproteobacteria</taxon>
        <taxon>Enterobacterales</taxon>
        <taxon>Pectobacteriaceae</taxon>
        <taxon>Pectobacterium</taxon>
    </lineage>
</organism>
<proteinExistence type="predicted"/>
<dbReference type="RefSeq" id="WP_234991565.1">
    <property type="nucleotide sequence ID" value="NZ_MPUJ01000019.1"/>
</dbReference>
<accession>A0A1V2QZA5</accession>
<reference evidence="2" key="1">
    <citation type="submission" date="2016-11" db="EMBL/GenBank/DDBJ databases">
        <authorList>
            <person name="Panda P."/>
            <person name="Visnovsky S."/>
            <person name="Pitman A."/>
        </authorList>
    </citation>
    <scope>NUCLEOTIDE SEQUENCE [LARGE SCALE GENOMIC DNA]</scope>
    <source>
        <strain evidence="2">ICMP 9972</strain>
    </source>
</reference>
<name>A0A1V2QZA5_9GAMM</name>
<comment type="caution">
    <text evidence="1">The sequence shown here is derived from an EMBL/GenBank/DDBJ whole genome shotgun (WGS) entry which is preliminary data.</text>
</comment>
<evidence type="ECO:0000313" key="2">
    <source>
        <dbReference type="Proteomes" id="UP000189286"/>
    </source>
</evidence>